<keyword evidence="4" id="KW-0808">Transferase</keyword>
<dbReference type="Pfam" id="PF01757">
    <property type="entry name" value="Acyl_transf_3"/>
    <property type="match status" value="1"/>
</dbReference>
<dbReference type="GO" id="GO:0016747">
    <property type="term" value="F:acyltransferase activity, transferring groups other than amino-acyl groups"/>
    <property type="evidence" value="ECO:0007669"/>
    <property type="project" value="InterPro"/>
</dbReference>
<name>A0A6P2C5F3_9ACTN</name>
<protein>
    <submittedName>
        <fullName evidence="4">Acyltransferase</fullName>
    </submittedName>
</protein>
<dbReference type="OrthoDB" id="3404679at2"/>
<feature type="transmembrane region" description="Helical" evidence="1">
    <location>
        <begin position="309"/>
        <end position="329"/>
    </location>
</feature>
<feature type="domain" description="Acyltransferase 3" evidence="2">
    <location>
        <begin position="5"/>
        <end position="329"/>
    </location>
</feature>
<evidence type="ECO:0000313" key="4">
    <source>
        <dbReference type="EMBL" id="TVZ05735.1"/>
    </source>
</evidence>
<keyword evidence="5" id="KW-1185">Reference proteome</keyword>
<evidence type="ECO:0000256" key="1">
    <source>
        <dbReference type="SAM" id="Phobius"/>
    </source>
</evidence>
<feature type="transmembrane region" description="Helical" evidence="1">
    <location>
        <begin position="278"/>
        <end position="297"/>
    </location>
</feature>
<feature type="transmembrane region" description="Helical" evidence="1">
    <location>
        <begin position="350"/>
        <end position="368"/>
    </location>
</feature>
<dbReference type="GO" id="GO:0016020">
    <property type="term" value="C:membrane"/>
    <property type="evidence" value="ECO:0007669"/>
    <property type="project" value="TreeGrafter"/>
</dbReference>
<dbReference type="Proteomes" id="UP000460272">
    <property type="component" value="Unassembled WGS sequence"/>
</dbReference>
<keyword evidence="1" id="KW-1133">Transmembrane helix</keyword>
<dbReference type="InterPro" id="IPR002656">
    <property type="entry name" value="Acyl_transf_3_dom"/>
</dbReference>
<comment type="caution">
    <text evidence="4">The sequence shown here is derived from an EMBL/GenBank/DDBJ whole genome shotgun (WGS) entry which is preliminary data.</text>
</comment>
<accession>A0A6P2C5F3</accession>
<feature type="transmembrane region" description="Helical" evidence="1">
    <location>
        <begin position="190"/>
        <end position="210"/>
    </location>
</feature>
<sequence length="669" mass="70992">MVVIYHLYPSVLPGGFAGVDVFFVISGYLITGQLRRGYAQGKVGLAEFWGRRARRLIPAAALVLTVTWIAARIIEPPTLFANTAQQILASALYYQNWQLSSDAVNYFKSGNAATPVQHFWSLSVEEQFYIVWPLLFLLAALLSAMFATRGTGPARRARTRGAAVGVLTAALVIASLAYSIHETNANAPAAYFMTATRMWELGAGGILALAPARLTRTLARQGWLGWSGLAVVIASAFLLTASSAFPGALALLPVLGAVALIAGGSAEGRGGPSRLTSARLMVFIGGISYSLYLWHYPLINLYTDWQGRAPGPLSGPVILAVTVLLAWLTKTFVEDKVRLAPFIARHRWRSLAMALTAVVPVALAAVYISGEPAPWNGTLGPHYPGAAALTGAVTNVPVAPILKPPDPISQTLDQTGGCLDDFGASTPTECVFGDTARPVLTVALVGDSAAGQWFDSLNAIAVHRHWKLVTELHSSCPWSSTLVLNWNGIGDLTACQTWGAVVLHGLITTIRPDVVITTDYPSLLSTPDHPVNASQAAMAEIGAGMAQYWTRLENAGISVTPIKESPDLDEDVPTCVEQHSTDLAQCDVPVSAAILRDSPVTDAAKLMNGKVTVVNANSLICGPKVCAPVVGNVLVFGDRHHLTGPYSKSTAPFLEPLLLKASKTLAAKL</sequence>
<feature type="transmembrane region" description="Helical" evidence="1">
    <location>
        <begin position="129"/>
        <end position="148"/>
    </location>
</feature>
<keyword evidence="1" id="KW-0472">Membrane</keyword>
<feature type="transmembrane region" description="Helical" evidence="1">
    <location>
        <begin position="55"/>
        <end position="74"/>
    </location>
</feature>
<evidence type="ECO:0000259" key="3">
    <source>
        <dbReference type="Pfam" id="PF19040"/>
    </source>
</evidence>
<organism evidence="4 5">
    <name type="scientific">Trebonia kvetii</name>
    <dbReference type="NCBI Taxonomy" id="2480626"/>
    <lineage>
        <taxon>Bacteria</taxon>
        <taxon>Bacillati</taxon>
        <taxon>Actinomycetota</taxon>
        <taxon>Actinomycetes</taxon>
        <taxon>Streptosporangiales</taxon>
        <taxon>Treboniaceae</taxon>
        <taxon>Trebonia</taxon>
    </lineage>
</organism>
<dbReference type="InterPro" id="IPR043968">
    <property type="entry name" value="SGNH"/>
</dbReference>
<dbReference type="InterPro" id="IPR050879">
    <property type="entry name" value="Acyltransferase_3"/>
</dbReference>
<feature type="transmembrane region" description="Helical" evidence="1">
    <location>
        <begin position="222"/>
        <end position="241"/>
    </location>
</feature>
<evidence type="ECO:0000259" key="2">
    <source>
        <dbReference type="Pfam" id="PF01757"/>
    </source>
</evidence>
<dbReference type="EMBL" id="RPFW01000002">
    <property type="protein sequence ID" value="TVZ05735.1"/>
    <property type="molecule type" value="Genomic_DNA"/>
</dbReference>
<dbReference type="Pfam" id="PF19040">
    <property type="entry name" value="SGNH"/>
    <property type="match status" value="1"/>
</dbReference>
<dbReference type="PANTHER" id="PTHR23028:SF53">
    <property type="entry name" value="ACYL_TRANSF_3 DOMAIN-CONTAINING PROTEIN"/>
    <property type="match status" value="1"/>
</dbReference>
<keyword evidence="1" id="KW-0812">Transmembrane</keyword>
<keyword evidence="4" id="KW-0012">Acyltransferase</keyword>
<reference evidence="4 5" key="1">
    <citation type="submission" date="2018-11" db="EMBL/GenBank/DDBJ databases">
        <title>Trebonia kvetii gen.nov., sp.nov., a novel acidophilic actinobacterium, and proposal of the new actinobacterial family Treboniaceae fam. nov.</title>
        <authorList>
            <person name="Rapoport D."/>
            <person name="Sagova-Mareckova M."/>
            <person name="Sedlacek I."/>
            <person name="Provaznik J."/>
            <person name="Kralova S."/>
            <person name="Pavlinic D."/>
            <person name="Benes V."/>
            <person name="Kopecky J."/>
        </authorList>
    </citation>
    <scope>NUCLEOTIDE SEQUENCE [LARGE SCALE GENOMIC DNA]</scope>
    <source>
        <strain evidence="4 5">15Tr583</strain>
    </source>
</reference>
<dbReference type="PANTHER" id="PTHR23028">
    <property type="entry name" value="ACETYLTRANSFERASE"/>
    <property type="match status" value="1"/>
</dbReference>
<gene>
    <name evidence="4" type="ORF">EAS64_14685</name>
</gene>
<feature type="transmembrane region" description="Helical" evidence="1">
    <location>
        <begin position="247"/>
        <end position="266"/>
    </location>
</feature>
<feature type="transmembrane region" description="Helical" evidence="1">
    <location>
        <begin position="12"/>
        <end position="34"/>
    </location>
</feature>
<dbReference type="GO" id="GO:0009103">
    <property type="term" value="P:lipopolysaccharide biosynthetic process"/>
    <property type="evidence" value="ECO:0007669"/>
    <property type="project" value="TreeGrafter"/>
</dbReference>
<feature type="domain" description="SGNH" evidence="3">
    <location>
        <begin position="425"/>
        <end position="655"/>
    </location>
</feature>
<proteinExistence type="predicted"/>
<evidence type="ECO:0000313" key="5">
    <source>
        <dbReference type="Proteomes" id="UP000460272"/>
    </source>
</evidence>
<feature type="transmembrane region" description="Helical" evidence="1">
    <location>
        <begin position="160"/>
        <end position="178"/>
    </location>
</feature>
<dbReference type="AlphaFoldDB" id="A0A6P2C5F3"/>